<protein>
    <recommendedName>
        <fullName evidence="3">Transmembrane protein 177</fullName>
    </recommendedName>
</protein>
<reference evidence="2" key="1">
    <citation type="journal article" date="2015" name="Proc. Natl. Acad. Sci. U.S.A.">
        <title>Genome sequence of the Asian Tiger mosquito, Aedes albopictus, reveals insights into its biology, genetics, and evolution.</title>
        <authorList>
            <person name="Chen X.G."/>
            <person name="Jiang X."/>
            <person name="Gu J."/>
            <person name="Xu M."/>
            <person name="Wu Y."/>
            <person name="Deng Y."/>
            <person name="Zhang C."/>
            <person name="Bonizzoni M."/>
            <person name="Dermauw W."/>
            <person name="Vontas J."/>
            <person name="Armbruster P."/>
            <person name="Huang X."/>
            <person name="Yang Y."/>
            <person name="Zhang H."/>
            <person name="He W."/>
            <person name="Peng H."/>
            <person name="Liu Y."/>
            <person name="Wu K."/>
            <person name="Chen J."/>
            <person name="Lirakis M."/>
            <person name="Topalis P."/>
            <person name="Van Leeuwen T."/>
            <person name="Hall A.B."/>
            <person name="Jiang X."/>
            <person name="Thorpe C."/>
            <person name="Mueller R.L."/>
            <person name="Sun C."/>
            <person name="Waterhouse R.M."/>
            <person name="Yan G."/>
            <person name="Tu Z.J."/>
            <person name="Fang X."/>
            <person name="James A.A."/>
        </authorList>
    </citation>
    <scope>NUCLEOTIDE SEQUENCE [LARGE SCALE GENOMIC DNA]</scope>
    <source>
        <strain evidence="2">Foshan</strain>
    </source>
</reference>
<reference evidence="1" key="2">
    <citation type="submission" date="2025-05" db="UniProtKB">
        <authorList>
            <consortium name="EnsemblMetazoa"/>
        </authorList>
    </citation>
    <scope>IDENTIFICATION</scope>
    <source>
        <strain evidence="1">Foshan</strain>
    </source>
</reference>
<evidence type="ECO:0000313" key="2">
    <source>
        <dbReference type="Proteomes" id="UP000069940"/>
    </source>
</evidence>
<dbReference type="PANTHER" id="PTHR21824">
    <property type="entry name" value="TRANSMEMBRANE PROTEIN 177"/>
    <property type="match status" value="1"/>
</dbReference>
<name>A0ABM1XKY2_AEDAL</name>
<evidence type="ECO:0008006" key="3">
    <source>
        <dbReference type="Google" id="ProtNLM"/>
    </source>
</evidence>
<dbReference type="GeneID" id="115267594"/>
<dbReference type="PANTHER" id="PTHR21824:SF4">
    <property type="entry name" value="TRANSMEMBRANE PROTEIN 177"/>
    <property type="match status" value="1"/>
</dbReference>
<dbReference type="EnsemblMetazoa" id="AALFPA23_000631.R465">
    <property type="protein sequence ID" value="AALFPA23_000631.P465"/>
    <property type="gene ID" value="AALFPA23_000631"/>
</dbReference>
<proteinExistence type="predicted"/>
<dbReference type="RefSeq" id="XP_029730547.2">
    <property type="nucleotide sequence ID" value="XM_029874687.2"/>
</dbReference>
<keyword evidence="2" id="KW-1185">Reference proteome</keyword>
<evidence type="ECO:0000313" key="1">
    <source>
        <dbReference type="EnsemblMetazoa" id="AALFPA23_000631.P465"/>
    </source>
</evidence>
<dbReference type="InterPro" id="IPR026620">
    <property type="entry name" value="TMEM177"/>
</dbReference>
<dbReference type="Proteomes" id="UP000069940">
    <property type="component" value="Unassembled WGS sequence"/>
</dbReference>
<sequence length="313" mass="35678">MVRAGRIPYFVTEAGRRVVLYGSTALTIGLFAGHYLPHTIGIGYYKELFQAYKNGQKRQVSEKLQQRFNRALKLLDLSEIERKYVSPFMVYGFDVCNVGSMKARYGGVVGIPINYDYDSPADIEKKDMLIGNRKVDWASEGAKLLDECLVLSEDEQVFGIAREILTLNSSKRLVQAIIPTVSWVFTYSAASLINQRCNFYARPLSLRLMLYTICGVFGYGLYSFSQDMTEIYYDTDVDKRLAQLGPDVVDAGVRFYDKVLKKNVAIRKLTDDDYYTAKGNINYLIRQKAAPITLRKEFFESGYKELVSEKNKS</sequence>
<accession>A0ABM1XKY2</accession>
<organism evidence="1 2">
    <name type="scientific">Aedes albopictus</name>
    <name type="common">Asian tiger mosquito</name>
    <name type="synonym">Stegomyia albopicta</name>
    <dbReference type="NCBI Taxonomy" id="7160"/>
    <lineage>
        <taxon>Eukaryota</taxon>
        <taxon>Metazoa</taxon>
        <taxon>Ecdysozoa</taxon>
        <taxon>Arthropoda</taxon>
        <taxon>Hexapoda</taxon>
        <taxon>Insecta</taxon>
        <taxon>Pterygota</taxon>
        <taxon>Neoptera</taxon>
        <taxon>Endopterygota</taxon>
        <taxon>Diptera</taxon>
        <taxon>Nematocera</taxon>
        <taxon>Culicoidea</taxon>
        <taxon>Culicidae</taxon>
        <taxon>Culicinae</taxon>
        <taxon>Aedini</taxon>
        <taxon>Aedes</taxon>
        <taxon>Stegomyia</taxon>
    </lineage>
</organism>